<reference evidence="7" key="2">
    <citation type="submission" date="2015-01" db="EMBL/GenBank/DDBJ databases">
        <title>Evolutionary Origins and Diversification of the Mycorrhizal Mutualists.</title>
        <authorList>
            <consortium name="DOE Joint Genome Institute"/>
            <consortium name="Mycorrhizal Genomics Consortium"/>
            <person name="Kohler A."/>
            <person name="Kuo A."/>
            <person name="Nagy L.G."/>
            <person name="Floudas D."/>
            <person name="Copeland A."/>
            <person name="Barry K.W."/>
            <person name="Cichocki N."/>
            <person name="Veneault-Fourrey C."/>
            <person name="LaButti K."/>
            <person name="Lindquist E.A."/>
            <person name="Lipzen A."/>
            <person name="Lundell T."/>
            <person name="Morin E."/>
            <person name="Murat C."/>
            <person name="Riley R."/>
            <person name="Ohm R."/>
            <person name="Sun H."/>
            <person name="Tunlid A."/>
            <person name="Henrissat B."/>
            <person name="Grigoriev I.V."/>
            <person name="Hibbett D.S."/>
            <person name="Martin F."/>
        </authorList>
    </citation>
    <scope>NUCLEOTIDE SEQUENCE [LARGE SCALE GENOMIC DNA]</scope>
    <source>
        <strain evidence="7">Zn</strain>
    </source>
</reference>
<dbReference type="CDD" id="cd12087">
    <property type="entry name" value="TM_EGFR-like"/>
    <property type="match status" value="1"/>
</dbReference>
<dbReference type="EMBL" id="KN832870">
    <property type="protein sequence ID" value="KIN08194.1"/>
    <property type="molecule type" value="Genomic_DNA"/>
</dbReference>
<feature type="compositionally biased region" description="Polar residues" evidence="3">
    <location>
        <begin position="760"/>
        <end position="775"/>
    </location>
</feature>
<gene>
    <name evidence="6" type="ORF">OIDMADRAFT_140647</name>
</gene>
<dbReference type="InParanoid" id="A0A0C3DA42"/>
<keyword evidence="5" id="KW-0732">Signal</keyword>
<organism evidence="6 7">
    <name type="scientific">Oidiodendron maius (strain Zn)</name>
    <dbReference type="NCBI Taxonomy" id="913774"/>
    <lineage>
        <taxon>Eukaryota</taxon>
        <taxon>Fungi</taxon>
        <taxon>Dikarya</taxon>
        <taxon>Ascomycota</taxon>
        <taxon>Pezizomycotina</taxon>
        <taxon>Leotiomycetes</taxon>
        <taxon>Leotiomycetes incertae sedis</taxon>
        <taxon>Myxotrichaceae</taxon>
        <taxon>Oidiodendron</taxon>
    </lineage>
</organism>
<feature type="transmembrane region" description="Helical" evidence="4">
    <location>
        <begin position="520"/>
        <end position="544"/>
    </location>
</feature>
<protein>
    <recommendedName>
        <fullName evidence="8">Kelch repeat protein</fullName>
    </recommendedName>
</protein>
<accession>A0A0C3DA42</accession>
<evidence type="ECO:0000256" key="1">
    <source>
        <dbReference type="ARBA" id="ARBA00022441"/>
    </source>
</evidence>
<keyword evidence="1" id="KW-0880">Kelch repeat</keyword>
<evidence type="ECO:0000256" key="2">
    <source>
        <dbReference type="ARBA" id="ARBA00022737"/>
    </source>
</evidence>
<dbReference type="SUPFAM" id="SSF117281">
    <property type="entry name" value="Kelch motif"/>
    <property type="match status" value="1"/>
</dbReference>
<feature type="signal peptide" evidence="5">
    <location>
        <begin position="1"/>
        <end position="20"/>
    </location>
</feature>
<feature type="region of interest" description="Disordered" evidence="3">
    <location>
        <begin position="648"/>
        <end position="785"/>
    </location>
</feature>
<feature type="compositionally biased region" description="Polar residues" evidence="3">
    <location>
        <begin position="648"/>
        <end position="671"/>
    </location>
</feature>
<sequence length="785" mass="83339">MVRLRILLLAVALCAQRCSAQSTGWLPNQVNASMCEWQSPRVGVVRDTVYIDGGTLSWKQGLADGSYADIFSDNNPLGLVYALNFSLPFQTTQDFNQTALFTNMTKGSAGGAANNIGPDYMDGVMFANDYEWWTYGGLVTSTASYSAPGANSVALYELYTTAPGTLFNQGFILSDLPGNMTRYVSYGAGVSVPSENLGFYFGGARSSSGGEIFYPATNESVNADQIASSLIELNITLIPQGGGQWNNHTLPPTVTSRVSGELVWVPVGQNGALIAVGGVTEIVWETLNTSISAADADTIAAESLTYMEIVAVYDISTKVWYQQKTTGPSPIGLAQGCTVVASAQDGSSHNIYWYGGFDGTHPSDPFSDEVWVLSIPSFTWVLLSQGVASHARAGHRCVKPYPDQMFVIGGYTTEAGTDNNCVEGGIIQSFNLSSGQWLDSYDPNVYSSYQVPDLVVSKIGGSGSGGANTTVPASTNSSLASLLAAPYNSSKITAWYPYHEAAQTSSVPSPTSKSSGTPKYLAPVLAVILGLFFITLVVLGILLWRRRRYLSTHPNAGHSESGTMNFQSRVSNWLRRTPSVVKSPTVTSTDEQVTSGYKYEFLHSQLPEAGGIQVHEMDDTSSPAELRGAPFRDTTLTETIMSQTGLVPISQVQELSSQTEKTTPRPISTGSLPRADSPTAAGSITSDFEPGHVRSASDATVSADGDDLASAEAGVNQPSAAEGETATTPGQRAGAVSPMTPSEVGVATSGDYLNKGSEPGQESQTTSNRRTSNFSEDLDERRGTK</sequence>
<name>A0A0C3DA42_OIDMZ</name>
<reference evidence="6 7" key="1">
    <citation type="submission" date="2014-04" db="EMBL/GenBank/DDBJ databases">
        <authorList>
            <consortium name="DOE Joint Genome Institute"/>
            <person name="Kuo A."/>
            <person name="Martino E."/>
            <person name="Perotto S."/>
            <person name="Kohler A."/>
            <person name="Nagy L.G."/>
            <person name="Floudas D."/>
            <person name="Copeland A."/>
            <person name="Barry K.W."/>
            <person name="Cichocki N."/>
            <person name="Veneault-Fourrey C."/>
            <person name="LaButti K."/>
            <person name="Lindquist E.A."/>
            <person name="Lipzen A."/>
            <person name="Lundell T."/>
            <person name="Morin E."/>
            <person name="Murat C."/>
            <person name="Sun H."/>
            <person name="Tunlid A."/>
            <person name="Henrissat B."/>
            <person name="Grigoriev I.V."/>
            <person name="Hibbett D.S."/>
            <person name="Martin F."/>
            <person name="Nordberg H.P."/>
            <person name="Cantor M.N."/>
            <person name="Hua S.X."/>
        </authorList>
    </citation>
    <scope>NUCLEOTIDE SEQUENCE [LARGE SCALE GENOMIC DNA]</scope>
    <source>
        <strain evidence="6 7">Zn</strain>
    </source>
</reference>
<evidence type="ECO:0000313" key="7">
    <source>
        <dbReference type="Proteomes" id="UP000054321"/>
    </source>
</evidence>
<dbReference type="InterPro" id="IPR015915">
    <property type="entry name" value="Kelch-typ_b-propeller"/>
</dbReference>
<keyword evidence="7" id="KW-1185">Reference proteome</keyword>
<keyword evidence="4" id="KW-0812">Transmembrane</keyword>
<dbReference type="Gene3D" id="2.120.10.80">
    <property type="entry name" value="Kelch-type beta propeller"/>
    <property type="match status" value="1"/>
</dbReference>
<dbReference type="Proteomes" id="UP000054321">
    <property type="component" value="Unassembled WGS sequence"/>
</dbReference>
<feature type="chain" id="PRO_5002163344" description="Kelch repeat protein" evidence="5">
    <location>
        <begin position="21"/>
        <end position="785"/>
    </location>
</feature>
<dbReference type="STRING" id="913774.A0A0C3DA42"/>
<evidence type="ECO:0000256" key="5">
    <source>
        <dbReference type="SAM" id="SignalP"/>
    </source>
</evidence>
<keyword evidence="4" id="KW-1133">Transmembrane helix</keyword>
<evidence type="ECO:0000256" key="4">
    <source>
        <dbReference type="SAM" id="Phobius"/>
    </source>
</evidence>
<dbReference type="PANTHER" id="PTHR46228">
    <property type="entry name" value="KELCH DOMAIN-CONTAINING PROTEIN"/>
    <property type="match status" value="1"/>
</dbReference>
<evidence type="ECO:0008006" key="8">
    <source>
        <dbReference type="Google" id="ProtNLM"/>
    </source>
</evidence>
<dbReference type="AlphaFoldDB" id="A0A0C3DA42"/>
<keyword evidence="2" id="KW-0677">Repeat</keyword>
<dbReference type="PANTHER" id="PTHR46228:SF2">
    <property type="entry name" value="KELCH REPEAT PROTEIN (AFU_ORTHOLOGUE AFUA_4G14350)"/>
    <property type="match status" value="1"/>
</dbReference>
<dbReference type="HOGENOM" id="CLU_012508_1_1_1"/>
<evidence type="ECO:0000256" key="3">
    <source>
        <dbReference type="SAM" id="MobiDB-lite"/>
    </source>
</evidence>
<proteinExistence type="predicted"/>
<keyword evidence="4" id="KW-0472">Membrane</keyword>
<dbReference type="OrthoDB" id="10251809at2759"/>
<evidence type="ECO:0000313" key="6">
    <source>
        <dbReference type="EMBL" id="KIN08194.1"/>
    </source>
</evidence>